<accession>A0A6V8LEX2</accession>
<protein>
    <recommendedName>
        <fullName evidence="3">PIN domain-containing protein</fullName>
    </recommendedName>
</protein>
<reference evidence="1 2" key="2">
    <citation type="submission" date="2020-03" db="EMBL/GenBank/DDBJ databases">
        <authorList>
            <person name="Ichikawa N."/>
            <person name="Kimura A."/>
            <person name="Kitahashi Y."/>
            <person name="Uohara A."/>
        </authorList>
    </citation>
    <scope>NUCLEOTIDE SEQUENCE [LARGE SCALE GENOMIC DNA]</scope>
    <source>
        <strain evidence="1 2">NBRC 108638</strain>
    </source>
</reference>
<comment type="caution">
    <text evidence="1">The sequence shown here is derived from an EMBL/GenBank/DDBJ whole genome shotgun (WGS) entry which is preliminary data.</text>
</comment>
<dbReference type="Proteomes" id="UP000482960">
    <property type="component" value="Unassembled WGS sequence"/>
</dbReference>
<sequence length="127" mass="12968">MSDRPVRIILDASAIVAFTRGSIHVGEVIAEIDDEDAAIGLPILCLVEATRGAADTDRLDLLVNHRASVLLGDDGASWQALAATYDIVGRLDAASAALAAIDLDCAILTAHPGLYGGLAGGGPIIPI</sequence>
<evidence type="ECO:0000313" key="1">
    <source>
        <dbReference type="EMBL" id="GFJ95763.1"/>
    </source>
</evidence>
<dbReference type="RefSeq" id="WP_173085107.1">
    <property type="nucleotide sequence ID" value="NZ_BAABJB010000040.1"/>
</dbReference>
<name>A0A6V8LEX2_9ACTN</name>
<keyword evidence="2" id="KW-1185">Reference proteome</keyword>
<dbReference type="AlphaFoldDB" id="A0A6V8LEX2"/>
<dbReference type="EMBL" id="BLPG01000002">
    <property type="protein sequence ID" value="GFJ95763.1"/>
    <property type="molecule type" value="Genomic_DNA"/>
</dbReference>
<gene>
    <name evidence="1" type="ORF">Prum_094050</name>
</gene>
<evidence type="ECO:0008006" key="3">
    <source>
        <dbReference type="Google" id="ProtNLM"/>
    </source>
</evidence>
<evidence type="ECO:0000313" key="2">
    <source>
        <dbReference type="Proteomes" id="UP000482960"/>
    </source>
</evidence>
<organism evidence="1 2">
    <name type="scientific">Phytohabitans rumicis</name>
    <dbReference type="NCBI Taxonomy" id="1076125"/>
    <lineage>
        <taxon>Bacteria</taxon>
        <taxon>Bacillati</taxon>
        <taxon>Actinomycetota</taxon>
        <taxon>Actinomycetes</taxon>
        <taxon>Micromonosporales</taxon>
        <taxon>Micromonosporaceae</taxon>
    </lineage>
</organism>
<reference evidence="1 2" key="1">
    <citation type="submission" date="2020-03" db="EMBL/GenBank/DDBJ databases">
        <title>Whole genome shotgun sequence of Phytohabitans rumicis NBRC 108638.</title>
        <authorList>
            <person name="Komaki H."/>
            <person name="Tamura T."/>
        </authorList>
    </citation>
    <scope>NUCLEOTIDE SEQUENCE [LARGE SCALE GENOMIC DNA]</scope>
    <source>
        <strain evidence="1 2">NBRC 108638</strain>
    </source>
</reference>
<proteinExistence type="predicted"/>